<name>A0A931FCK3_9ACTN</name>
<dbReference type="InterPro" id="IPR010982">
    <property type="entry name" value="Lambda_DNA-bd_dom_sf"/>
</dbReference>
<evidence type="ECO:0000259" key="2">
    <source>
        <dbReference type="PROSITE" id="PS50943"/>
    </source>
</evidence>
<sequence length="306" mass="33773">MTDFQREREALGAWLHRLRRDAGLNGKELATRLGWAASKVSRIEHGRQTPTTPDVEAWSRACGRPDEAAGLAARLLALDSHYVNWRRSLRAGHAPRQRVAVELDRGTQLLRVFESAMVPGLLQTAEYARSVFSALVALQGTPDDVPQAVEARMERQRALYQPGHEFHFVLTTAALRARLCPPEAHRGQLDRLLAVASLPGVRLGVIPDGTALPLAPLHSFWAFDERLVQVETWTAEINVTDADEIDLYLRVFEHYADAARYGAGARQVVTTVLAELAGATEGDDDGLDGEPDLLDGRAVPRTPWLD</sequence>
<protein>
    <submittedName>
        <fullName evidence="3">Helix-turn-helix transcriptional regulator</fullName>
    </submittedName>
</protein>
<proteinExistence type="predicted"/>
<dbReference type="SMART" id="SM00530">
    <property type="entry name" value="HTH_XRE"/>
    <property type="match status" value="1"/>
</dbReference>
<keyword evidence="4" id="KW-1185">Reference proteome</keyword>
<dbReference type="RefSeq" id="WP_196191746.1">
    <property type="nucleotide sequence ID" value="NZ_JADPRT010000001.1"/>
</dbReference>
<dbReference type="InterPro" id="IPR001387">
    <property type="entry name" value="Cro/C1-type_HTH"/>
</dbReference>
<dbReference type="Pfam" id="PF13560">
    <property type="entry name" value="HTH_31"/>
    <property type="match status" value="1"/>
</dbReference>
<dbReference type="AlphaFoldDB" id="A0A931FCK3"/>
<comment type="caution">
    <text evidence="3">The sequence shown here is derived from an EMBL/GenBank/DDBJ whole genome shotgun (WGS) entry which is preliminary data.</text>
</comment>
<accession>A0A931FCK3</accession>
<evidence type="ECO:0000313" key="4">
    <source>
        <dbReference type="Proteomes" id="UP000657385"/>
    </source>
</evidence>
<dbReference type="Pfam" id="PF19054">
    <property type="entry name" value="DUF5753"/>
    <property type="match status" value="1"/>
</dbReference>
<evidence type="ECO:0000256" key="1">
    <source>
        <dbReference type="SAM" id="MobiDB-lite"/>
    </source>
</evidence>
<dbReference type="GO" id="GO:0003677">
    <property type="term" value="F:DNA binding"/>
    <property type="evidence" value="ECO:0007669"/>
    <property type="project" value="InterPro"/>
</dbReference>
<evidence type="ECO:0000313" key="3">
    <source>
        <dbReference type="EMBL" id="MBF9066546.1"/>
    </source>
</evidence>
<feature type="compositionally biased region" description="Acidic residues" evidence="1">
    <location>
        <begin position="281"/>
        <end position="293"/>
    </location>
</feature>
<dbReference type="SUPFAM" id="SSF47413">
    <property type="entry name" value="lambda repressor-like DNA-binding domains"/>
    <property type="match status" value="1"/>
</dbReference>
<gene>
    <name evidence="3" type="ORF">I2501_00670</name>
</gene>
<dbReference type="CDD" id="cd00093">
    <property type="entry name" value="HTH_XRE"/>
    <property type="match status" value="1"/>
</dbReference>
<dbReference type="Gene3D" id="1.10.260.40">
    <property type="entry name" value="lambda repressor-like DNA-binding domains"/>
    <property type="match status" value="1"/>
</dbReference>
<dbReference type="InterPro" id="IPR043917">
    <property type="entry name" value="DUF5753"/>
</dbReference>
<dbReference type="EMBL" id="JADPRT010000001">
    <property type="protein sequence ID" value="MBF9066546.1"/>
    <property type="molecule type" value="Genomic_DNA"/>
</dbReference>
<organism evidence="3 4">
    <name type="scientific">Streptacidiphilus fuscans</name>
    <dbReference type="NCBI Taxonomy" id="2789292"/>
    <lineage>
        <taxon>Bacteria</taxon>
        <taxon>Bacillati</taxon>
        <taxon>Actinomycetota</taxon>
        <taxon>Actinomycetes</taxon>
        <taxon>Kitasatosporales</taxon>
        <taxon>Streptomycetaceae</taxon>
        <taxon>Streptacidiphilus</taxon>
    </lineage>
</organism>
<feature type="region of interest" description="Disordered" evidence="1">
    <location>
        <begin position="280"/>
        <end position="306"/>
    </location>
</feature>
<reference evidence="3" key="1">
    <citation type="submission" date="2020-11" db="EMBL/GenBank/DDBJ databases">
        <title>Isolation and identification of active actinomycetes.</title>
        <authorList>
            <person name="Yu B."/>
        </authorList>
    </citation>
    <scope>NUCLEOTIDE SEQUENCE</scope>
    <source>
        <strain evidence="3">NEAU-YB345</strain>
    </source>
</reference>
<feature type="domain" description="HTH cro/C1-type" evidence="2">
    <location>
        <begin position="15"/>
        <end position="68"/>
    </location>
</feature>
<dbReference type="Proteomes" id="UP000657385">
    <property type="component" value="Unassembled WGS sequence"/>
</dbReference>
<dbReference type="PROSITE" id="PS50943">
    <property type="entry name" value="HTH_CROC1"/>
    <property type="match status" value="1"/>
</dbReference>